<evidence type="ECO:0000313" key="3">
    <source>
        <dbReference type="EMBL" id="QEQ95902.1"/>
    </source>
</evidence>
<dbReference type="AlphaFoldDB" id="A0A5P1R9D0"/>
<proteinExistence type="predicted"/>
<dbReference type="OrthoDB" id="6193602at2"/>
<feature type="region of interest" description="Disordered" evidence="1">
    <location>
        <begin position="31"/>
        <end position="75"/>
    </location>
</feature>
<dbReference type="KEGG" id="ncu:F0U83_03825"/>
<dbReference type="EMBL" id="CP043869">
    <property type="protein sequence ID" value="QEQ95902.1"/>
    <property type="molecule type" value="Genomic_DNA"/>
</dbReference>
<name>A0A5P1R9D0_9GAMM</name>
<dbReference type="Proteomes" id="UP000324760">
    <property type="component" value="Chromosome"/>
</dbReference>
<organism evidence="3 4">
    <name type="scientific">Neptunomonas concharum</name>
    <dbReference type="NCBI Taxonomy" id="1031538"/>
    <lineage>
        <taxon>Bacteria</taxon>
        <taxon>Pseudomonadati</taxon>
        <taxon>Pseudomonadota</taxon>
        <taxon>Gammaproteobacteria</taxon>
        <taxon>Oceanospirillales</taxon>
        <taxon>Oceanospirillaceae</taxon>
        <taxon>Neptunomonas</taxon>
    </lineage>
</organism>
<keyword evidence="2" id="KW-0732">Signal</keyword>
<protein>
    <submittedName>
        <fullName evidence="3">DUF3530 family protein</fullName>
    </submittedName>
</protein>
<reference evidence="3 4" key="1">
    <citation type="journal article" date="2019" name="Biochem. Eng. J.">
        <title>Metabolic engineering of the marine bacteria Neptunomonas concharum for the production of acetoin and meso-2,3-butanediol from acetate.</title>
        <authorList>
            <person name="Li W."/>
            <person name="Pu N."/>
            <person name="Liu C.-X."/>
            <person name="Yuan Q.-P."/>
            <person name="Li Z.-J."/>
        </authorList>
    </citation>
    <scope>NUCLEOTIDE SEQUENCE [LARGE SCALE GENOMIC DNA]</scope>
    <source>
        <strain evidence="3 4">JCM17730</strain>
    </source>
</reference>
<dbReference type="Pfam" id="PF12048">
    <property type="entry name" value="DUF3530"/>
    <property type="match status" value="1"/>
</dbReference>
<gene>
    <name evidence="3" type="ORF">F0U83_03825</name>
</gene>
<feature type="region of interest" description="Disordered" evidence="1">
    <location>
        <begin position="359"/>
        <end position="384"/>
    </location>
</feature>
<feature type="signal peptide" evidence="2">
    <location>
        <begin position="1"/>
        <end position="28"/>
    </location>
</feature>
<dbReference type="InterPro" id="IPR022529">
    <property type="entry name" value="DUF3530"/>
</dbReference>
<feature type="region of interest" description="Disordered" evidence="1">
    <location>
        <begin position="161"/>
        <end position="217"/>
    </location>
</feature>
<dbReference type="RefSeq" id="WP_138986606.1">
    <property type="nucleotide sequence ID" value="NZ_CP043869.1"/>
</dbReference>
<sequence>MTFIFDTKIIPSLCLWTLALLQIPTLVAAEETSTTEETEQSTPETAQQPAPSIIERPTHTTPAAHSTRDLQQVPPDNATELIQLDGGDDPFVGFFRQQSGAVNLGGIILIADDQTHPLQNANLEALRKGLTEFGWATLSIPLPSPIQPLLPKRTLPALKPIKAHTPKPESPEQETETAATAPPSEPTDATVVETTPATNAPEETSEASVHTSDRKERITNRGMAAINALQSRQISRFIILGSGSGGVWATALATTLQENLDINLVLVDPTPSTDISAPDIRSLIPDLEITTLDLYSAAPSAEVGKSTPHRLRLMTARRKNLGNYHQIRLPNTTQSPQGYNWLLRTVRGLLETYIINAEPSPKLKKPKAEPEKANQPPGSFANTG</sequence>
<evidence type="ECO:0000256" key="2">
    <source>
        <dbReference type="SAM" id="SignalP"/>
    </source>
</evidence>
<feature type="compositionally biased region" description="Low complexity" evidence="1">
    <location>
        <begin position="193"/>
        <end position="208"/>
    </location>
</feature>
<keyword evidence="4" id="KW-1185">Reference proteome</keyword>
<evidence type="ECO:0000313" key="4">
    <source>
        <dbReference type="Proteomes" id="UP000324760"/>
    </source>
</evidence>
<feature type="chain" id="PRO_5024965987" evidence="2">
    <location>
        <begin position="29"/>
        <end position="384"/>
    </location>
</feature>
<evidence type="ECO:0000256" key="1">
    <source>
        <dbReference type="SAM" id="MobiDB-lite"/>
    </source>
</evidence>
<feature type="compositionally biased region" description="Low complexity" evidence="1">
    <location>
        <begin position="40"/>
        <end position="49"/>
    </location>
</feature>
<accession>A0A5P1R9D0</accession>